<sequence>MSDDFGPGLVDRSRTLTGPNSKEAPAGPEQAPSTRPIWFADPEPPWECVTLSNPDGQTNVSLFNPNFHQPCRPHIPANPGPPASPSLSEESPKHPFSFCSLMKPSAISPRPILKRSSSSPHENNSELPFYGVQTVHFPPSPSLSRFYSAHPSSIYDRSPLVVSPNACALPERGCPGRTYDADERFSFTSVNISTTPRGGHRHPRAFSGSAPQQNLPPCPPLVLDLSSESEESDGLISPPPEKIIPSFTRRSDKYPSQLSLDSTAYLSNKLDCVQTHSSLDSRWRARRIRSPTFGEIPADDPGYEDDRDIPSPSSQLPSRKSRCSRKSLSSQGQTSFGGSDDGGCLGGF</sequence>
<feature type="region of interest" description="Disordered" evidence="1">
    <location>
        <begin position="1"/>
        <end position="91"/>
    </location>
</feature>
<gene>
    <name evidence="2" type="ORF">D9757_007559</name>
</gene>
<feature type="region of interest" description="Disordered" evidence="1">
    <location>
        <begin position="191"/>
        <end position="253"/>
    </location>
</feature>
<accession>A0A8H5HEU3</accession>
<protein>
    <submittedName>
        <fullName evidence="2">Uncharacterized protein</fullName>
    </submittedName>
</protein>
<evidence type="ECO:0000256" key="1">
    <source>
        <dbReference type="SAM" id="MobiDB-lite"/>
    </source>
</evidence>
<feature type="compositionally biased region" description="Polar residues" evidence="1">
    <location>
        <begin position="50"/>
        <end position="67"/>
    </location>
</feature>
<dbReference type="OrthoDB" id="3187054at2759"/>
<dbReference type="Proteomes" id="UP000518752">
    <property type="component" value="Unassembled WGS sequence"/>
</dbReference>
<evidence type="ECO:0000313" key="2">
    <source>
        <dbReference type="EMBL" id="KAF5381919.1"/>
    </source>
</evidence>
<organism evidence="2 3">
    <name type="scientific">Collybiopsis confluens</name>
    <dbReference type="NCBI Taxonomy" id="2823264"/>
    <lineage>
        <taxon>Eukaryota</taxon>
        <taxon>Fungi</taxon>
        <taxon>Dikarya</taxon>
        <taxon>Basidiomycota</taxon>
        <taxon>Agaricomycotina</taxon>
        <taxon>Agaricomycetes</taxon>
        <taxon>Agaricomycetidae</taxon>
        <taxon>Agaricales</taxon>
        <taxon>Marasmiineae</taxon>
        <taxon>Omphalotaceae</taxon>
        <taxon>Collybiopsis</taxon>
    </lineage>
</organism>
<name>A0A8H5HEU3_9AGAR</name>
<evidence type="ECO:0000313" key="3">
    <source>
        <dbReference type="Proteomes" id="UP000518752"/>
    </source>
</evidence>
<keyword evidence="3" id="KW-1185">Reference proteome</keyword>
<dbReference type="EMBL" id="JAACJN010000055">
    <property type="protein sequence ID" value="KAF5381919.1"/>
    <property type="molecule type" value="Genomic_DNA"/>
</dbReference>
<proteinExistence type="predicted"/>
<feature type="compositionally biased region" description="Gly residues" evidence="1">
    <location>
        <begin position="339"/>
        <end position="348"/>
    </location>
</feature>
<feature type="compositionally biased region" description="Acidic residues" evidence="1">
    <location>
        <begin position="297"/>
        <end position="307"/>
    </location>
</feature>
<feature type="region of interest" description="Disordered" evidence="1">
    <location>
        <begin position="292"/>
        <end position="348"/>
    </location>
</feature>
<dbReference type="AlphaFoldDB" id="A0A8H5HEU3"/>
<comment type="caution">
    <text evidence="2">The sequence shown here is derived from an EMBL/GenBank/DDBJ whole genome shotgun (WGS) entry which is preliminary data.</text>
</comment>
<reference evidence="2 3" key="1">
    <citation type="journal article" date="2020" name="ISME J.">
        <title>Uncovering the hidden diversity of litter-decomposition mechanisms in mushroom-forming fungi.</title>
        <authorList>
            <person name="Floudas D."/>
            <person name="Bentzer J."/>
            <person name="Ahren D."/>
            <person name="Johansson T."/>
            <person name="Persson P."/>
            <person name="Tunlid A."/>
        </authorList>
    </citation>
    <scope>NUCLEOTIDE SEQUENCE [LARGE SCALE GENOMIC DNA]</scope>
    <source>
        <strain evidence="2 3">CBS 406.79</strain>
    </source>
</reference>